<dbReference type="GO" id="GO:0005856">
    <property type="term" value="C:cytoskeleton"/>
    <property type="evidence" value="ECO:0007669"/>
    <property type="project" value="TreeGrafter"/>
</dbReference>
<name>A0A1J5RT14_9ZZZZ</name>
<dbReference type="Pfam" id="PF00596">
    <property type="entry name" value="Aldolase_II"/>
    <property type="match status" value="1"/>
</dbReference>
<reference evidence="2" key="1">
    <citation type="submission" date="2016-10" db="EMBL/GenBank/DDBJ databases">
        <title>Sequence of Gallionella enrichment culture.</title>
        <authorList>
            <person name="Poehlein A."/>
            <person name="Muehling M."/>
            <person name="Daniel R."/>
        </authorList>
    </citation>
    <scope>NUCLEOTIDE SEQUENCE</scope>
</reference>
<dbReference type="AlphaFoldDB" id="A0A1J5RT14"/>
<keyword evidence="2" id="KW-0456">Lyase</keyword>
<dbReference type="InterPro" id="IPR001303">
    <property type="entry name" value="Aldolase_II/adducin_N"/>
</dbReference>
<dbReference type="PANTHER" id="PTHR10672:SF3">
    <property type="entry name" value="PROTEIN HU-LI TAI SHAO"/>
    <property type="match status" value="1"/>
</dbReference>
<dbReference type="InterPro" id="IPR051017">
    <property type="entry name" value="Aldolase-II_Adducin_sf"/>
</dbReference>
<dbReference type="EC" id="4.1.-.-" evidence="2"/>
<accession>A0A1J5RT14</accession>
<dbReference type="Gene3D" id="3.40.225.10">
    <property type="entry name" value="Class II aldolase/adducin N-terminal domain"/>
    <property type="match status" value="1"/>
</dbReference>
<dbReference type="PANTHER" id="PTHR10672">
    <property type="entry name" value="ADDUCIN"/>
    <property type="match status" value="1"/>
</dbReference>
<dbReference type="GO" id="GO:0016829">
    <property type="term" value="F:lyase activity"/>
    <property type="evidence" value="ECO:0007669"/>
    <property type="project" value="UniProtKB-KW"/>
</dbReference>
<evidence type="ECO:0000259" key="1">
    <source>
        <dbReference type="SMART" id="SM01007"/>
    </source>
</evidence>
<feature type="domain" description="Class II aldolase/adducin N-terminal" evidence="1">
    <location>
        <begin position="8"/>
        <end position="187"/>
    </location>
</feature>
<evidence type="ECO:0000313" key="2">
    <source>
        <dbReference type="EMBL" id="OIQ91205.1"/>
    </source>
</evidence>
<gene>
    <name evidence="2" type="primary">novR_4</name>
    <name evidence="2" type="ORF">GALL_268670</name>
</gene>
<comment type="caution">
    <text evidence="2">The sequence shown here is derived from an EMBL/GenBank/DDBJ whole genome shotgun (WGS) entry which is preliminary data.</text>
</comment>
<organism evidence="2">
    <name type="scientific">mine drainage metagenome</name>
    <dbReference type="NCBI Taxonomy" id="410659"/>
    <lineage>
        <taxon>unclassified sequences</taxon>
        <taxon>metagenomes</taxon>
        <taxon>ecological metagenomes</taxon>
    </lineage>
</organism>
<proteinExistence type="predicted"/>
<dbReference type="SMART" id="SM01007">
    <property type="entry name" value="Aldolase_II"/>
    <property type="match status" value="1"/>
</dbReference>
<sequence length="234" mass="25247">MTLEQAKQKIIDAGLILEAEGLGDLTRGHISVRVPGDPSRFLMKPHSCGFDEITMENMVICNLAGEQLGGGGRRHSEVFIHSEILKARPDVNSVIHAHPTHAVALSATGKSLRPISQPAAAFSDGLPYFNDTINLIRTPAMGAAVAQALGARKAVLLRNHGVALVGATVEESTILAIMLDNACRIQLLAESAGGIDEVFGHACIEELHDAITRPEQYAINFEFLRRKVLRSMTR</sequence>
<dbReference type="EMBL" id="MLJW01000266">
    <property type="protein sequence ID" value="OIQ91205.1"/>
    <property type="molecule type" value="Genomic_DNA"/>
</dbReference>
<dbReference type="InterPro" id="IPR036409">
    <property type="entry name" value="Aldolase_II/adducin_N_sf"/>
</dbReference>
<dbReference type="SUPFAM" id="SSF53639">
    <property type="entry name" value="AraD/HMP-PK domain-like"/>
    <property type="match status" value="1"/>
</dbReference>
<dbReference type="GO" id="GO:0051015">
    <property type="term" value="F:actin filament binding"/>
    <property type="evidence" value="ECO:0007669"/>
    <property type="project" value="TreeGrafter"/>
</dbReference>
<protein>
    <submittedName>
        <fullName evidence="2">Decarboxylase NovR</fullName>
        <ecNumber evidence="2">4.1.-.-</ecNumber>
    </submittedName>
</protein>